<protein>
    <submittedName>
        <fullName evidence="1">Uncharacterized protein</fullName>
    </submittedName>
</protein>
<accession>A0AAN8X5B8</accession>
<feature type="non-terminal residue" evidence="1">
    <location>
        <position position="77"/>
    </location>
</feature>
<keyword evidence="2" id="KW-1185">Reference proteome</keyword>
<organism evidence="1 2">
    <name type="scientific">Halocaridina rubra</name>
    <name type="common">Hawaiian red shrimp</name>
    <dbReference type="NCBI Taxonomy" id="373956"/>
    <lineage>
        <taxon>Eukaryota</taxon>
        <taxon>Metazoa</taxon>
        <taxon>Ecdysozoa</taxon>
        <taxon>Arthropoda</taxon>
        <taxon>Crustacea</taxon>
        <taxon>Multicrustacea</taxon>
        <taxon>Malacostraca</taxon>
        <taxon>Eumalacostraca</taxon>
        <taxon>Eucarida</taxon>
        <taxon>Decapoda</taxon>
        <taxon>Pleocyemata</taxon>
        <taxon>Caridea</taxon>
        <taxon>Atyoidea</taxon>
        <taxon>Atyidae</taxon>
        <taxon>Halocaridina</taxon>
    </lineage>
</organism>
<gene>
    <name evidence="1" type="ORF">SK128_018263</name>
</gene>
<dbReference type="AlphaFoldDB" id="A0AAN8X5B8"/>
<comment type="caution">
    <text evidence="1">The sequence shown here is derived from an EMBL/GenBank/DDBJ whole genome shotgun (WGS) entry which is preliminary data.</text>
</comment>
<sequence length="77" mass="8573">MMNRKAVKEDILGGVIEFVKEENNTARAMGNRLRMVEAKSVDIKEDVDNNESLCKDLENWLSSVEAMLVSLEGTAAD</sequence>
<dbReference type="EMBL" id="JAXCGZ010011506">
    <property type="protein sequence ID" value="KAK7074643.1"/>
    <property type="molecule type" value="Genomic_DNA"/>
</dbReference>
<evidence type="ECO:0000313" key="1">
    <source>
        <dbReference type="EMBL" id="KAK7074643.1"/>
    </source>
</evidence>
<reference evidence="1 2" key="1">
    <citation type="submission" date="2023-11" db="EMBL/GenBank/DDBJ databases">
        <title>Halocaridina rubra genome assembly.</title>
        <authorList>
            <person name="Smith C."/>
        </authorList>
    </citation>
    <scope>NUCLEOTIDE SEQUENCE [LARGE SCALE GENOMIC DNA]</scope>
    <source>
        <strain evidence="1">EP-1</strain>
        <tissue evidence="1">Whole</tissue>
    </source>
</reference>
<proteinExistence type="predicted"/>
<evidence type="ECO:0000313" key="2">
    <source>
        <dbReference type="Proteomes" id="UP001381693"/>
    </source>
</evidence>
<dbReference type="Proteomes" id="UP001381693">
    <property type="component" value="Unassembled WGS sequence"/>
</dbReference>
<name>A0AAN8X5B8_HALRR</name>